<evidence type="ECO:0000313" key="1">
    <source>
        <dbReference type="EMBL" id="CAB4142347.1"/>
    </source>
</evidence>
<name>A0A6J5M9H9_9CAUD</name>
<accession>A0A6J5M9H9</accession>
<sequence>MRKDCPKCGTPMCITSSDGNFIYNCFEKNCLFEYVEKKLDLINHPSHYTQGGIETIDYLQAKMTQEQFEGYLVGNILKYVSRYPHKNGIEDLRKAQWYVNKLIEVTKNE</sequence>
<dbReference type="EMBL" id="LR796409">
    <property type="protein sequence ID" value="CAB4142347.1"/>
    <property type="molecule type" value="Genomic_DNA"/>
</dbReference>
<proteinExistence type="predicted"/>
<dbReference type="Pfam" id="PF11753">
    <property type="entry name" value="DUF3310"/>
    <property type="match status" value="1"/>
</dbReference>
<dbReference type="InterPro" id="IPR021739">
    <property type="entry name" value="SaV-like"/>
</dbReference>
<protein>
    <submittedName>
        <fullName evidence="1">SaV-like</fullName>
    </submittedName>
</protein>
<organism evidence="1">
    <name type="scientific">uncultured Caudovirales phage</name>
    <dbReference type="NCBI Taxonomy" id="2100421"/>
    <lineage>
        <taxon>Viruses</taxon>
        <taxon>Duplodnaviria</taxon>
        <taxon>Heunggongvirae</taxon>
        <taxon>Uroviricota</taxon>
        <taxon>Caudoviricetes</taxon>
        <taxon>Peduoviridae</taxon>
        <taxon>Maltschvirus</taxon>
        <taxon>Maltschvirus maltsch</taxon>
    </lineage>
</organism>
<gene>
    <name evidence="1" type="ORF">UFOVP451_11</name>
</gene>
<reference evidence="1" key="1">
    <citation type="submission" date="2020-04" db="EMBL/GenBank/DDBJ databases">
        <authorList>
            <person name="Chiriac C."/>
            <person name="Salcher M."/>
            <person name="Ghai R."/>
            <person name="Kavagutti S V."/>
        </authorList>
    </citation>
    <scope>NUCLEOTIDE SEQUENCE</scope>
</reference>